<feature type="transmembrane region" description="Helical" evidence="1">
    <location>
        <begin position="316"/>
        <end position="332"/>
    </location>
</feature>
<dbReference type="Proteomes" id="UP000095552">
    <property type="component" value="Unassembled WGS sequence"/>
</dbReference>
<keyword evidence="1" id="KW-0812">Transmembrane</keyword>
<proteinExistence type="predicted"/>
<dbReference type="OrthoDB" id="319167at2"/>
<evidence type="ECO:0000259" key="3">
    <source>
        <dbReference type="Pfam" id="PF13387"/>
    </source>
</evidence>
<evidence type="ECO:0000259" key="4">
    <source>
        <dbReference type="Pfam" id="PF25221"/>
    </source>
</evidence>
<dbReference type="Pfam" id="PF13387">
    <property type="entry name" value="Lnb_N"/>
    <property type="match status" value="1"/>
</dbReference>
<evidence type="ECO:0000313" key="6">
    <source>
        <dbReference type="Proteomes" id="UP000095552"/>
    </source>
</evidence>
<feature type="transmembrane region" description="Helical" evidence="1">
    <location>
        <begin position="254"/>
        <end position="272"/>
    </location>
</feature>
<name>A0A1E5T6K9_9BACT</name>
<dbReference type="InterPro" id="IPR025178">
    <property type="entry name" value="Lnb_N"/>
</dbReference>
<feature type="domain" description="Lnb N-terminal periplasmic" evidence="3">
    <location>
        <begin position="27"/>
        <end position="161"/>
    </location>
</feature>
<dbReference type="InterPro" id="IPR057436">
    <property type="entry name" value="5TMH_Lnb"/>
</dbReference>
<feature type="transmembrane region" description="Helical" evidence="1">
    <location>
        <begin position="365"/>
        <end position="382"/>
    </location>
</feature>
<sequence>MKYLIFSLALLFSLQAEAQFPTLSDKSEISIITIGPGANLYDCFGHSAFRVVDPTLGINDAYNYGTYNFSEGNFVGKFTMGIAQYELAKRPFPNFYNSYVAENRWITEQVLNLTLEEKQAIFDALETNALPQNKSYRYDPFFDNCATRMRDIVKDVLGSAIVYNNDHLTERNTLRTLVDENSFNHPWVDFGIDVALGAILDKEATPEEYMYLPDYVLAAYDNAIIRRGSAPVKAVKRKTKLFESDYYERKVSSVSPTLVLSIVALILVFITYREYQRNVRYRYFDFTLMLITGLLGAFLLFLWFGTGHATAVKNLNILWAFAPNAVVAFYILKRQPPKWVRVYVRFLFILLMAMTMIWFAKIQVFNTAMIPLVILFAIRYGFLWQRGLVFKRA</sequence>
<evidence type="ECO:0000256" key="1">
    <source>
        <dbReference type="SAM" id="Phobius"/>
    </source>
</evidence>
<feature type="signal peptide" evidence="2">
    <location>
        <begin position="1"/>
        <end position="18"/>
    </location>
</feature>
<evidence type="ECO:0000313" key="5">
    <source>
        <dbReference type="EMBL" id="OEK07000.1"/>
    </source>
</evidence>
<dbReference type="Pfam" id="PF25221">
    <property type="entry name" value="5TMH_Lnb"/>
    <property type="match status" value="1"/>
</dbReference>
<feature type="domain" description="Lnb-like transmembrane" evidence="4">
    <location>
        <begin position="252"/>
        <end position="382"/>
    </location>
</feature>
<feature type="chain" id="PRO_5009186135" evidence="2">
    <location>
        <begin position="19"/>
        <end position="393"/>
    </location>
</feature>
<dbReference type="RefSeq" id="WP_069834312.1">
    <property type="nucleotide sequence ID" value="NZ_MDGQ01000003.1"/>
</dbReference>
<feature type="transmembrane region" description="Helical" evidence="1">
    <location>
        <begin position="339"/>
        <end position="359"/>
    </location>
</feature>
<gene>
    <name evidence="5" type="ORF">BFP71_04900</name>
</gene>
<keyword evidence="2" id="KW-0732">Signal</keyword>
<comment type="caution">
    <text evidence="5">The sequence shown here is derived from an EMBL/GenBank/DDBJ whole genome shotgun (WGS) entry which is preliminary data.</text>
</comment>
<evidence type="ECO:0000256" key="2">
    <source>
        <dbReference type="SAM" id="SignalP"/>
    </source>
</evidence>
<dbReference type="STRING" id="1563681.BFP71_04900"/>
<protein>
    <submittedName>
        <fullName evidence="5">Uncharacterized protein</fullName>
    </submittedName>
</protein>
<feature type="transmembrane region" description="Helical" evidence="1">
    <location>
        <begin position="284"/>
        <end position="304"/>
    </location>
</feature>
<accession>A0A1E5T6K9</accession>
<keyword evidence="6" id="KW-1185">Reference proteome</keyword>
<dbReference type="AlphaFoldDB" id="A0A1E5T6K9"/>
<keyword evidence="1" id="KW-1133">Transmembrane helix</keyword>
<dbReference type="EMBL" id="MDGQ01000003">
    <property type="protein sequence ID" value="OEK07000.1"/>
    <property type="molecule type" value="Genomic_DNA"/>
</dbReference>
<reference evidence="5 6" key="1">
    <citation type="submission" date="2016-08" db="EMBL/GenBank/DDBJ databases">
        <title>Draft genome of Fabibacter sp. strain SK-8.</title>
        <authorList>
            <person name="Wong S.-K."/>
            <person name="Hamasaki K."/>
            <person name="Yoshizawa S."/>
        </authorList>
    </citation>
    <scope>NUCLEOTIDE SEQUENCE [LARGE SCALE GENOMIC DNA]</scope>
    <source>
        <strain evidence="5 6">SK-8</strain>
    </source>
</reference>
<keyword evidence="1" id="KW-0472">Membrane</keyword>
<organism evidence="5 6">
    <name type="scientific">Roseivirga misakiensis</name>
    <dbReference type="NCBI Taxonomy" id="1563681"/>
    <lineage>
        <taxon>Bacteria</taxon>
        <taxon>Pseudomonadati</taxon>
        <taxon>Bacteroidota</taxon>
        <taxon>Cytophagia</taxon>
        <taxon>Cytophagales</taxon>
        <taxon>Roseivirgaceae</taxon>
        <taxon>Roseivirga</taxon>
    </lineage>
</organism>